<evidence type="ECO:0000313" key="3">
    <source>
        <dbReference type="Proteomes" id="UP001597314"/>
    </source>
</evidence>
<keyword evidence="1" id="KW-1133">Transmembrane helix</keyword>
<accession>A0ABW5AHU6</accession>
<comment type="caution">
    <text evidence="2">The sequence shown here is derived from an EMBL/GenBank/DDBJ whole genome shotgun (WGS) entry which is preliminary data.</text>
</comment>
<name>A0ABW5AHU6_9BRAD</name>
<sequence>MLTALLFWGASIAFCVAVAVYLCGLIEASGVRRWGATGKLFRYE</sequence>
<evidence type="ECO:0000256" key="1">
    <source>
        <dbReference type="SAM" id="Phobius"/>
    </source>
</evidence>
<dbReference type="Proteomes" id="UP001597314">
    <property type="component" value="Unassembled WGS sequence"/>
</dbReference>
<organism evidence="2 3">
    <name type="scientific">Rhodoplanes azumiensis</name>
    <dbReference type="NCBI Taxonomy" id="1897628"/>
    <lineage>
        <taxon>Bacteria</taxon>
        <taxon>Pseudomonadati</taxon>
        <taxon>Pseudomonadota</taxon>
        <taxon>Alphaproteobacteria</taxon>
        <taxon>Hyphomicrobiales</taxon>
        <taxon>Nitrobacteraceae</taxon>
        <taxon>Rhodoplanes</taxon>
    </lineage>
</organism>
<evidence type="ECO:0000313" key="2">
    <source>
        <dbReference type="EMBL" id="MFD2181667.1"/>
    </source>
</evidence>
<dbReference type="RefSeq" id="WP_378476851.1">
    <property type="nucleotide sequence ID" value="NZ_JBHUIW010000004.1"/>
</dbReference>
<dbReference type="EMBL" id="JBHUIW010000004">
    <property type="protein sequence ID" value="MFD2181667.1"/>
    <property type="molecule type" value="Genomic_DNA"/>
</dbReference>
<gene>
    <name evidence="2" type="ORF">ACFSOX_05835</name>
</gene>
<proteinExistence type="predicted"/>
<keyword evidence="1" id="KW-0472">Membrane</keyword>
<keyword evidence="3" id="KW-1185">Reference proteome</keyword>
<reference evidence="3" key="1">
    <citation type="journal article" date="2019" name="Int. J. Syst. Evol. Microbiol.">
        <title>The Global Catalogue of Microorganisms (GCM) 10K type strain sequencing project: providing services to taxonomists for standard genome sequencing and annotation.</title>
        <authorList>
            <consortium name="The Broad Institute Genomics Platform"/>
            <consortium name="The Broad Institute Genome Sequencing Center for Infectious Disease"/>
            <person name="Wu L."/>
            <person name="Ma J."/>
        </authorList>
    </citation>
    <scope>NUCLEOTIDE SEQUENCE [LARGE SCALE GENOMIC DNA]</scope>
    <source>
        <strain evidence="3">CGMCC 1.6774</strain>
    </source>
</reference>
<feature type="transmembrane region" description="Helical" evidence="1">
    <location>
        <begin position="6"/>
        <end position="26"/>
    </location>
</feature>
<keyword evidence="1" id="KW-0812">Transmembrane</keyword>
<protein>
    <submittedName>
        <fullName evidence="2">Uncharacterized protein</fullName>
    </submittedName>
</protein>